<dbReference type="Proteomes" id="UP000826271">
    <property type="component" value="Unassembled WGS sequence"/>
</dbReference>
<dbReference type="PANTHER" id="PTHR22930:SF281">
    <property type="entry name" value="NUCLEASE"/>
    <property type="match status" value="1"/>
</dbReference>
<evidence type="ECO:0000256" key="8">
    <source>
        <dbReference type="SAM" id="MobiDB-lite"/>
    </source>
</evidence>
<evidence type="ECO:0000259" key="10">
    <source>
        <dbReference type="Pfam" id="PF26138"/>
    </source>
</evidence>
<evidence type="ECO:0000313" key="12">
    <source>
        <dbReference type="Proteomes" id="UP000826271"/>
    </source>
</evidence>
<protein>
    <recommendedName>
        <fullName evidence="13">Transposase</fullName>
    </recommendedName>
</protein>
<evidence type="ECO:0000256" key="7">
    <source>
        <dbReference type="ARBA" id="ARBA00023242"/>
    </source>
</evidence>
<evidence type="ECO:0000256" key="3">
    <source>
        <dbReference type="ARBA" id="ARBA00006958"/>
    </source>
</evidence>
<dbReference type="Pfam" id="PF26138">
    <property type="entry name" value="DUF8040"/>
    <property type="match status" value="1"/>
</dbReference>
<dbReference type="GO" id="GO:0016787">
    <property type="term" value="F:hydrolase activity"/>
    <property type="evidence" value="ECO:0007669"/>
    <property type="project" value="UniProtKB-KW"/>
</dbReference>
<evidence type="ECO:0000256" key="6">
    <source>
        <dbReference type="ARBA" id="ARBA00022801"/>
    </source>
</evidence>
<dbReference type="AlphaFoldDB" id="A0AAV6XW99"/>
<reference evidence="11" key="1">
    <citation type="submission" date="2019-10" db="EMBL/GenBank/DDBJ databases">
        <authorList>
            <person name="Zhang R."/>
            <person name="Pan Y."/>
            <person name="Wang J."/>
            <person name="Ma R."/>
            <person name="Yu S."/>
        </authorList>
    </citation>
    <scope>NUCLEOTIDE SEQUENCE</scope>
    <source>
        <strain evidence="11">LA-IB0</strain>
        <tissue evidence="11">Leaf</tissue>
    </source>
</reference>
<keyword evidence="6" id="KW-0378">Hydrolase</keyword>
<feature type="compositionally biased region" description="Low complexity" evidence="8">
    <location>
        <begin position="235"/>
        <end position="244"/>
    </location>
</feature>
<comment type="similarity">
    <text evidence="3">Belongs to the HARBI1 family.</text>
</comment>
<comment type="caution">
    <text evidence="11">The sequence shown here is derived from an EMBL/GenBank/DDBJ whole genome shotgun (WGS) entry which is preliminary data.</text>
</comment>
<evidence type="ECO:0000256" key="2">
    <source>
        <dbReference type="ARBA" id="ARBA00004123"/>
    </source>
</evidence>
<evidence type="ECO:0008006" key="13">
    <source>
        <dbReference type="Google" id="ProtNLM"/>
    </source>
</evidence>
<proteinExistence type="inferred from homology"/>
<organism evidence="11 12">
    <name type="scientific">Buddleja alternifolia</name>
    <dbReference type="NCBI Taxonomy" id="168488"/>
    <lineage>
        <taxon>Eukaryota</taxon>
        <taxon>Viridiplantae</taxon>
        <taxon>Streptophyta</taxon>
        <taxon>Embryophyta</taxon>
        <taxon>Tracheophyta</taxon>
        <taxon>Spermatophyta</taxon>
        <taxon>Magnoliopsida</taxon>
        <taxon>eudicotyledons</taxon>
        <taxon>Gunneridae</taxon>
        <taxon>Pentapetalae</taxon>
        <taxon>asterids</taxon>
        <taxon>lamiids</taxon>
        <taxon>Lamiales</taxon>
        <taxon>Scrophulariaceae</taxon>
        <taxon>Buddlejeae</taxon>
        <taxon>Buddleja</taxon>
    </lineage>
</organism>
<sequence>MLREHVGGLVATKNVKINEQIAIFLIIFSHHTKNQIVKCNFKRSGYTISKHFNKVLEAILKLHAFLLANPQAIPEACTDERWKWFKGFLGALDGTYIPIKVPPADKAHYRNRKGHIAVNVLGVCDRDMKFQYVLMGWEGSACDSRVLRDAIHKQNGLKIRNGARTMRNKSWTHFKHWIEIYGKDRATGENVQAFPDAVQDLLNRNNEKENENGGEHVPTFHHNEYTETSPMSSTRGDSNASGSKSSRKRKSIDASDDAFIELDCIMWLCIHCVVQ</sequence>
<dbReference type="GO" id="GO:0005634">
    <property type="term" value="C:nucleus"/>
    <property type="evidence" value="ECO:0007669"/>
    <property type="project" value="UniProtKB-SubCell"/>
</dbReference>
<comment type="cofactor">
    <cofactor evidence="1">
        <name>a divalent metal cation</name>
        <dbReference type="ChEBI" id="CHEBI:60240"/>
    </cofactor>
</comment>
<dbReference type="PANTHER" id="PTHR22930">
    <property type="match status" value="1"/>
</dbReference>
<feature type="region of interest" description="Disordered" evidence="8">
    <location>
        <begin position="207"/>
        <end position="252"/>
    </location>
</feature>
<dbReference type="EMBL" id="WHWC01000004">
    <property type="protein sequence ID" value="KAG8383515.1"/>
    <property type="molecule type" value="Genomic_DNA"/>
</dbReference>
<keyword evidence="12" id="KW-1185">Reference proteome</keyword>
<evidence type="ECO:0000256" key="4">
    <source>
        <dbReference type="ARBA" id="ARBA00022722"/>
    </source>
</evidence>
<name>A0AAV6XW99_9LAMI</name>
<comment type="subcellular location">
    <subcellularLocation>
        <location evidence="2">Nucleus</location>
    </subcellularLocation>
</comment>
<evidence type="ECO:0000259" key="9">
    <source>
        <dbReference type="Pfam" id="PF13359"/>
    </source>
</evidence>
<feature type="domain" description="DUF8040" evidence="10">
    <location>
        <begin position="6"/>
        <end position="61"/>
    </location>
</feature>
<keyword evidence="7" id="KW-0539">Nucleus</keyword>
<dbReference type="GO" id="GO:0046872">
    <property type="term" value="F:metal ion binding"/>
    <property type="evidence" value="ECO:0007669"/>
    <property type="project" value="UniProtKB-KW"/>
</dbReference>
<dbReference type="InterPro" id="IPR027806">
    <property type="entry name" value="HARBI1_dom"/>
</dbReference>
<dbReference type="InterPro" id="IPR045249">
    <property type="entry name" value="HARBI1-like"/>
</dbReference>
<evidence type="ECO:0000256" key="1">
    <source>
        <dbReference type="ARBA" id="ARBA00001968"/>
    </source>
</evidence>
<gene>
    <name evidence="11" type="ORF">BUALT_Bualt04G0021500</name>
</gene>
<evidence type="ECO:0000256" key="5">
    <source>
        <dbReference type="ARBA" id="ARBA00022723"/>
    </source>
</evidence>
<dbReference type="Pfam" id="PF13359">
    <property type="entry name" value="DDE_Tnp_4"/>
    <property type="match status" value="1"/>
</dbReference>
<evidence type="ECO:0000313" key="11">
    <source>
        <dbReference type="EMBL" id="KAG8383515.1"/>
    </source>
</evidence>
<accession>A0AAV6XW99</accession>
<keyword evidence="4" id="KW-0540">Nuclease</keyword>
<dbReference type="GO" id="GO:0004518">
    <property type="term" value="F:nuclease activity"/>
    <property type="evidence" value="ECO:0007669"/>
    <property type="project" value="UniProtKB-KW"/>
</dbReference>
<feature type="domain" description="DDE Tnp4" evidence="9">
    <location>
        <begin position="92"/>
        <end position="151"/>
    </location>
</feature>
<keyword evidence="5" id="KW-0479">Metal-binding</keyword>
<dbReference type="InterPro" id="IPR058353">
    <property type="entry name" value="DUF8040"/>
</dbReference>